<sequence>MKKALLIMALIALSFSLAACGSSGSSDSTDDTGSTPIIQKKQGCVSGAPVKGAQVYAKNNCDVTDEKIDCGGRDILVGVTDKNGCIIFDQEALAKLDRSKNVFLYSKGGMRFNCEYDCEADAKLKGAHPRKCYFKGQLRAVLAPGKCEAFLTLPNTLVHDLVKRGETLEVAENLVRKLICCWMSIKLMKDPLGNGCCELVNYEYIAQALLIGMGSCEEGLATNSPRYQKALRRAVRDIANWNTKNLRSYKNIPIDEVKGAMIPVLGEAYRAEIKCLTRDDIFCDNFYTVDLYSKHYKPACNDKRCNDCCVIPFVGDPPVFKFSVVATSNKPRKPGEFVVAALPPKGKLTANGKEVKVGDEFKGEERFRYILTNEEYEEALGKKVTFTFKAKNGCYVAPLIVCVKYLKKGDAVVTEFKRKQCDKIYEVEAIPPGTLDTSDPTVIKVVGGEYAKLKDGNEAVPNDTPGLFQLLTFTIDGEGVLRAGEELSVEVTAPFGFVFEYSDTATQEFKDRTEISATGAVFTSIRTFGSDKPVSDFVDYPLLETDEIGMLILRTTQNPQNVQKSNISAVLYFGDELMARCGEVLFEDEVPPCGCDFYIIAKGDGPTPCIPDSISIPEDFEDFLRGQGVIGTPGAGPSVNAPTRILITINPIGGTCPDDGFVFNPDEWTALVVNPDPPQNPVETGFGTGPYVVEVPLAEWDPAPQSRGTFGDLASGGPIPTVWAVFKAQPFNLGADAPFIVGPGPDNHYADIVFKYKRGPIELETNSFRIFERNPQSNP</sequence>
<keyword evidence="3" id="KW-1185">Reference proteome</keyword>
<reference evidence="2 3" key="1">
    <citation type="submission" date="2015-01" db="EMBL/GenBank/DDBJ databases">
        <title>Desulfovibrio sp. JC271 draft genome sequence.</title>
        <authorList>
            <person name="Shivani Y."/>
            <person name="Subhash Y."/>
            <person name="Sasikala C."/>
            <person name="Ramana C.V."/>
        </authorList>
    </citation>
    <scope>NUCLEOTIDE SEQUENCE [LARGE SCALE GENOMIC DNA]</scope>
    <source>
        <strain evidence="2 3">JC271</strain>
    </source>
</reference>
<comment type="caution">
    <text evidence="2">The sequence shown here is derived from an EMBL/GenBank/DDBJ whole genome shotgun (WGS) entry which is preliminary data.</text>
</comment>
<dbReference type="PROSITE" id="PS51257">
    <property type="entry name" value="PROKAR_LIPOPROTEIN"/>
    <property type="match status" value="1"/>
</dbReference>
<proteinExistence type="predicted"/>
<dbReference type="AlphaFoldDB" id="A0A1B7XAG7"/>
<accession>A0A1B7XAG7</accession>
<gene>
    <name evidence="2" type="ORF">SP90_12680</name>
</gene>
<name>A0A1B7XAG7_9BACT</name>
<evidence type="ECO:0000313" key="2">
    <source>
        <dbReference type="EMBL" id="OBQ46383.1"/>
    </source>
</evidence>
<evidence type="ECO:0000313" key="3">
    <source>
        <dbReference type="Proteomes" id="UP000091979"/>
    </source>
</evidence>
<organism evidence="2 3">
    <name type="scientific">Halodesulfovibrio spirochaetisodalis</name>
    <dbReference type="NCBI Taxonomy" id="1560234"/>
    <lineage>
        <taxon>Bacteria</taxon>
        <taxon>Pseudomonadati</taxon>
        <taxon>Thermodesulfobacteriota</taxon>
        <taxon>Desulfovibrionia</taxon>
        <taxon>Desulfovibrionales</taxon>
        <taxon>Desulfovibrionaceae</taxon>
        <taxon>Halodesulfovibrio</taxon>
    </lineage>
</organism>
<keyword evidence="1" id="KW-0732">Signal</keyword>
<evidence type="ECO:0000256" key="1">
    <source>
        <dbReference type="SAM" id="SignalP"/>
    </source>
</evidence>
<feature type="chain" id="PRO_5008600461" evidence="1">
    <location>
        <begin position="19"/>
        <end position="779"/>
    </location>
</feature>
<dbReference type="PATRIC" id="fig|1560234.3.peg.1642"/>
<feature type="signal peptide" evidence="1">
    <location>
        <begin position="1"/>
        <end position="18"/>
    </location>
</feature>
<protein>
    <submittedName>
        <fullName evidence="2">Uncharacterized protein</fullName>
    </submittedName>
</protein>
<dbReference type="RefSeq" id="WP_066856850.1">
    <property type="nucleotide sequence ID" value="NZ_JXMS01000025.1"/>
</dbReference>
<dbReference type="EMBL" id="JXMS01000025">
    <property type="protein sequence ID" value="OBQ46383.1"/>
    <property type="molecule type" value="Genomic_DNA"/>
</dbReference>
<dbReference type="Proteomes" id="UP000091979">
    <property type="component" value="Unassembled WGS sequence"/>
</dbReference>